<name>A0ABS1KVP4_9BACT</name>
<dbReference type="InterPro" id="IPR038987">
    <property type="entry name" value="MoeA-like"/>
</dbReference>
<comment type="catalytic activity">
    <reaction evidence="5">
        <text>adenylyl-molybdopterin + molybdate = Mo-molybdopterin + AMP + H(+)</text>
        <dbReference type="Rhea" id="RHEA:35047"/>
        <dbReference type="ChEBI" id="CHEBI:15378"/>
        <dbReference type="ChEBI" id="CHEBI:36264"/>
        <dbReference type="ChEBI" id="CHEBI:62727"/>
        <dbReference type="ChEBI" id="CHEBI:71302"/>
        <dbReference type="ChEBI" id="CHEBI:456215"/>
        <dbReference type="EC" id="2.10.1.1"/>
    </reaction>
</comment>
<dbReference type="Pfam" id="PF00994">
    <property type="entry name" value="MoCF_biosynth"/>
    <property type="match status" value="1"/>
</dbReference>
<dbReference type="Gene3D" id="3.90.105.10">
    <property type="entry name" value="Molybdopterin biosynthesis moea protein, domain 2"/>
    <property type="match status" value="1"/>
</dbReference>
<keyword evidence="6" id="KW-0808">Transferase</keyword>
<dbReference type="EC" id="2.10.1.1" evidence="6"/>
<dbReference type="SUPFAM" id="SSF53218">
    <property type="entry name" value="Molybdenum cofactor biosynthesis proteins"/>
    <property type="match status" value="1"/>
</dbReference>
<keyword evidence="4 6" id="KW-0501">Molybdenum cofactor biosynthesis</keyword>
<dbReference type="EMBL" id="JAERRB010000005">
    <property type="protein sequence ID" value="MBL0742762.1"/>
    <property type="molecule type" value="Genomic_DNA"/>
</dbReference>
<dbReference type="Gene3D" id="3.40.980.10">
    <property type="entry name" value="MoaB/Mog-like domain"/>
    <property type="match status" value="1"/>
</dbReference>
<dbReference type="PANTHER" id="PTHR10192">
    <property type="entry name" value="MOLYBDOPTERIN BIOSYNTHESIS PROTEIN"/>
    <property type="match status" value="1"/>
</dbReference>
<dbReference type="SUPFAM" id="SSF63882">
    <property type="entry name" value="MoeA N-terminal region -like"/>
    <property type="match status" value="1"/>
</dbReference>
<evidence type="ECO:0000313" key="8">
    <source>
        <dbReference type="EMBL" id="MBL0742762.1"/>
    </source>
</evidence>
<comment type="caution">
    <text evidence="8">The sequence shown here is derived from an EMBL/GenBank/DDBJ whole genome shotgun (WGS) entry which is preliminary data.</text>
</comment>
<sequence length="397" mass="42864">MVSVAEATSVIFSHLFRPGQKRVALTAAVGQVLAEPVYADRDFPPFDRVAMDGMAIHRDTWLDGQHAFLLEAVQAAGEPRKKLTQNQNAIEVMTGAMLPEGTDMVIRYEDLTIANKVAAIAADTLKENGYIHRQGADCKKDALLLEPGLVLSPAEIALLASVGKSSVNVFAFPRTAIVASGDELVEVDAVPEPHQIRRSNTFAIQAAMQTLGWAGESHHVKDDKAGMTEALTALAAANDVIILSGGVSKGKFDFVPDVLEAIGVKKLFHQVSQRPGKPFWFGVSDKGLTVFALPGNPVSTYMCFYRYIRPWVMQSLGVTEVPLMATLATDFSFAPPLTYFLQVTVKNENGTLMAYPDAGGGSGDFANLKKVTGFLELPLNQSAFKAGESFPYIPFRG</sequence>
<comment type="function">
    <text evidence="1 6">Catalyzes the insertion of molybdate into adenylated molybdopterin with the concomitant release of AMP.</text>
</comment>
<dbReference type="Gene3D" id="2.170.190.11">
    <property type="entry name" value="Molybdopterin biosynthesis moea protein, domain 3"/>
    <property type="match status" value="1"/>
</dbReference>
<dbReference type="Pfam" id="PF03453">
    <property type="entry name" value="MoeA_N"/>
    <property type="match status" value="1"/>
</dbReference>
<evidence type="ECO:0000256" key="1">
    <source>
        <dbReference type="ARBA" id="ARBA00002901"/>
    </source>
</evidence>
<dbReference type="InterPro" id="IPR036688">
    <property type="entry name" value="MoeA_C_domain_IV_sf"/>
</dbReference>
<evidence type="ECO:0000259" key="7">
    <source>
        <dbReference type="SMART" id="SM00852"/>
    </source>
</evidence>
<dbReference type="SUPFAM" id="SSF63867">
    <property type="entry name" value="MoeA C-terminal domain-like"/>
    <property type="match status" value="1"/>
</dbReference>
<dbReference type="InterPro" id="IPR036135">
    <property type="entry name" value="MoeA_linker/N_sf"/>
</dbReference>
<dbReference type="InterPro" id="IPR008284">
    <property type="entry name" value="MoCF_biosynth_CS"/>
</dbReference>
<proteinExistence type="inferred from homology"/>
<dbReference type="SMART" id="SM00852">
    <property type="entry name" value="MoCF_biosynth"/>
    <property type="match status" value="1"/>
</dbReference>
<dbReference type="NCBIfam" id="TIGR00177">
    <property type="entry name" value="molyb_syn"/>
    <property type="match status" value="1"/>
</dbReference>
<reference evidence="8 9" key="1">
    <citation type="submission" date="2021-01" db="EMBL/GenBank/DDBJ databases">
        <title>Chryseolinea sp. Jin1 Genome sequencing and assembly.</title>
        <authorList>
            <person name="Kim I."/>
        </authorList>
    </citation>
    <scope>NUCLEOTIDE SEQUENCE [LARGE SCALE GENOMIC DNA]</scope>
    <source>
        <strain evidence="8 9">Jin1</strain>
    </source>
</reference>
<accession>A0ABS1KVP4</accession>
<evidence type="ECO:0000256" key="2">
    <source>
        <dbReference type="ARBA" id="ARBA00005046"/>
    </source>
</evidence>
<comment type="similarity">
    <text evidence="3 6">Belongs to the MoeA family.</text>
</comment>
<comment type="cofactor">
    <cofactor evidence="6">
        <name>Mg(2+)</name>
        <dbReference type="ChEBI" id="CHEBI:18420"/>
    </cofactor>
</comment>
<evidence type="ECO:0000256" key="3">
    <source>
        <dbReference type="ARBA" id="ARBA00010763"/>
    </source>
</evidence>
<evidence type="ECO:0000256" key="5">
    <source>
        <dbReference type="ARBA" id="ARBA00047317"/>
    </source>
</evidence>
<keyword evidence="6" id="KW-0460">Magnesium</keyword>
<dbReference type="RefSeq" id="WP_202011356.1">
    <property type="nucleotide sequence ID" value="NZ_JAERRB010000005.1"/>
</dbReference>
<evidence type="ECO:0000313" key="9">
    <source>
        <dbReference type="Proteomes" id="UP000613030"/>
    </source>
</evidence>
<dbReference type="Proteomes" id="UP000613030">
    <property type="component" value="Unassembled WGS sequence"/>
</dbReference>
<dbReference type="PANTHER" id="PTHR10192:SF5">
    <property type="entry name" value="GEPHYRIN"/>
    <property type="match status" value="1"/>
</dbReference>
<keyword evidence="6" id="KW-0479">Metal-binding</keyword>
<organism evidence="8 9">
    <name type="scientific">Chryseolinea lacunae</name>
    <dbReference type="NCBI Taxonomy" id="2801331"/>
    <lineage>
        <taxon>Bacteria</taxon>
        <taxon>Pseudomonadati</taxon>
        <taxon>Bacteroidota</taxon>
        <taxon>Cytophagia</taxon>
        <taxon>Cytophagales</taxon>
        <taxon>Fulvivirgaceae</taxon>
        <taxon>Chryseolinea</taxon>
    </lineage>
</organism>
<keyword evidence="9" id="KW-1185">Reference proteome</keyword>
<dbReference type="InterPro" id="IPR001453">
    <property type="entry name" value="MoaB/Mog_dom"/>
</dbReference>
<feature type="domain" description="MoaB/Mog" evidence="7">
    <location>
        <begin position="176"/>
        <end position="314"/>
    </location>
</feature>
<keyword evidence="6" id="KW-0500">Molybdenum</keyword>
<dbReference type="Gene3D" id="2.40.340.10">
    <property type="entry name" value="MoeA, C-terminal, domain IV"/>
    <property type="match status" value="1"/>
</dbReference>
<comment type="pathway">
    <text evidence="2 6">Cofactor biosynthesis; molybdopterin biosynthesis.</text>
</comment>
<dbReference type="InterPro" id="IPR005111">
    <property type="entry name" value="MoeA_C_domain_IV"/>
</dbReference>
<dbReference type="InterPro" id="IPR036425">
    <property type="entry name" value="MoaB/Mog-like_dom_sf"/>
</dbReference>
<dbReference type="Pfam" id="PF03454">
    <property type="entry name" value="MoeA_C"/>
    <property type="match status" value="1"/>
</dbReference>
<dbReference type="PROSITE" id="PS01079">
    <property type="entry name" value="MOCF_BIOSYNTHESIS_2"/>
    <property type="match status" value="1"/>
</dbReference>
<evidence type="ECO:0000256" key="4">
    <source>
        <dbReference type="ARBA" id="ARBA00023150"/>
    </source>
</evidence>
<dbReference type="CDD" id="cd00887">
    <property type="entry name" value="MoeA"/>
    <property type="match status" value="1"/>
</dbReference>
<gene>
    <name evidence="8" type="ORF">JI741_16165</name>
</gene>
<evidence type="ECO:0000256" key="6">
    <source>
        <dbReference type="RuleBase" id="RU365090"/>
    </source>
</evidence>
<dbReference type="InterPro" id="IPR005110">
    <property type="entry name" value="MoeA_linker/N"/>
</dbReference>
<protein>
    <recommendedName>
        <fullName evidence="6">Molybdopterin molybdenumtransferase</fullName>
        <ecNumber evidence="6">2.10.1.1</ecNumber>
    </recommendedName>
</protein>